<comment type="caution">
    <text evidence="7">The sequence shown here is derived from an EMBL/GenBank/DDBJ whole genome shotgun (WGS) entry which is preliminary data.</text>
</comment>
<dbReference type="GO" id="GO:0004356">
    <property type="term" value="F:glutamine synthetase activity"/>
    <property type="evidence" value="ECO:0007669"/>
    <property type="project" value="UniProtKB-EC"/>
</dbReference>
<dbReference type="Gene3D" id="3.10.20.70">
    <property type="entry name" value="Glutamine synthetase, N-terminal domain"/>
    <property type="match status" value="1"/>
</dbReference>
<evidence type="ECO:0000313" key="8">
    <source>
        <dbReference type="Proteomes" id="UP000249377"/>
    </source>
</evidence>
<dbReference type="Pfam" id="PF03951">
    <property type="entry name" value="Gln-synt_N"/>
    <property type="match status" value="1"/>
</dbReference>
<dbReference type="PROSITE" id="PS51987">
    <property type="entry name" value="GS_CATALYTIC"/>
    <property type="match status" value="1"/>
</dbReference>
<protein>
    <recommendedName>
        <fullName evidence="2">glutamine synthetase</fullName>
        <ecNumber evidence="2">6.3.1.2</ecNumber>
    </recommendedName>
</protein>
<dbReference type="PANTHER" id="PTHR43407:SF1">
    <property type="entry name" value="LENGSIN"/>
    <property type="match status" value="1"/>
</dbReference>
<keyword evidence="7" id="KW-0436">Ligase</keyword>
<evidence type="ECO:0000256" key="4">
    <source>
        <dbReference type="RuleBase" id="RU000384"/>
    </source>
</evidence>
<dbReference type="InterPro" id="IPR008146">
    <property type="entry name" value="Gln_synth_cat_dom"/>
</dbReference>
<dbReference type="InterPro" id="IPR036651">
    <property type="entry name" value="Gln_synt_N_sf"/>
</dbReference>
<evidence type="ECO:0000256" key="2">
    <source>
        <dbReference type="ARBA" id="ARBA00012937"/>
    </source>
</evidence>
<dbReference type="Pfam" id="PF00120">
    <property type="entry name" value="Gln-synt_C"/>
    <property type="match status" value="1"/>
</dbReference>
<gene>
    <name evidence="7" type="ORF">DPQ25_07410</name>
</gene>
<dbReference type="GO" id="GO:0006542">
    <property type="term" value="P:glutamine biosynthetic process"/>
    <property type="evidence" value="ECO:0007669"/>
    <property type="project" value="InterPro"/>
</dbReference>
<dbReference type="GO" id="GO:0005737">
    <property type="term" value="C:cytoplasm"/>
    <property type="evidence" value="ECO:0007669"/>
    <property type="project" value="TreeGrafter"/>
</dbReference>
<feature type="domain" description="GS beta-grasp" evidence="5">
    <location>
        <begin position="15"/>
        <end position="100"/>
    </location>
</feature>
<dbReference type="EMBL" id="QLYR01000003">
    <property type="protein sequence ID" value="RAQ29300.1"/>
    <property type="molecule type" value="Genomic_DNA"/>
</dbReference>
<dbReference type="PROSITE" id="PS51986">
    <property type="entry name" value="GS_BETA_GRASP"/>
    <property type="match status" value="1"/>
</dbReference>
<accession>A0A328UFV7</accession>
<name>A0A328UFV7_9FIRM</name>
<dbReference type="InterPro" id="IPR014746">
    <property type="entry name" value="Gln_synth/guanido_kin_cat_dom"/>
</dbReference>
<comment type="similarity">
    <text evidence="1 3 4">Belongs to the glutamine synthetase family.</text>
</comment>
<evidence type="ECO:0000256" key="3">
    <source>
        <dbReference type="PROSITE-ProRule" id="PRU01330"/>
    </source>
</evidence>
<organism evidence="7 8">
    <name type="scientific">Hydrogeniiclostridium mannosilyticum</name>
    <dbReference type="NCBI Taxonomy" id="2764322"/>
    <lineage>
        <taxon>Bacteria</taxon>
        <taxon>Bacillati</taxon>
        <taxon>Bacillota</taxon>
        <taxon>Clostridia</taxon>
        <taxon>Eubacteriales</taxon>
        <taxon>Acutalibacteraceae</taxon>
        <taxon>Hydrogeniiclostridium</taxon>
    </lineage>
</organism>
<dbReference type="InterPro" id="IPR008147">
    <property type="entry name" value="Gln_synt_N"/>
</dbReference>
<dbReference type="EC" id="6.3.1.2" evidence="2"/>
<feature type="domain" description="GS catalytic" evidence="6">
    <location>
        <begin position="107"/>
        <end position="435"/>
    </location>
</feature>
<evidence type="ECO:0000256" key="1">
    <source>
        <dbReference type="ARBA" id="ARBA00009897"/>
    </source>
</evidence>
<reference evidence="7 8" key="1">
    <citation type="submission" date="2018-06" db="EMBL/GenBank/DDBJ databases">
        <title>Noncontiguous genome sequence of Ruminococcaceae bacterium ASD2818.</title>
        <authorList>
            <person name="Chaplin A.V."/>
            <person name="Sokolova S.R."/>
            <person name="Kochetkova T.O."/>
            <person name="Goltsov A.Y."/>
            <person name="Trofimov D.Y."/>
            <person name="Efimov B.A."/>
        </authorList>
    </citation>
    <scope>NUCLEOTIDE SEQUENCE [LARGE SCALE GENOMIC DNA]</scope>
    <source>
        <strain evidence="7 8">ASD2818</strain>
    </source>
</reference>
<evidence type="ECO:0000259" key="5">
    <source>
        <dbReference type="PROSITE" id="PS51986"/>
    </source>
</evidence>
<dbReference type="PANTHER" id="PTHR43407">
    <property type="entry name" value="GLUTAMINE SYNTHETASE"/>
    <property type="match status" value="1"/>
</dbReference>
<dbReference type="GO" id="GO:0016020">
    <property type="term" value="C:membrane"/>
    <property type="evidence" value="ECO:0007669"/>
    <property type="project" value="TreeGrafter"/>
</dbReference>
<evidence type="ECO:0000259" key="6">
    <source>
        <dbReference type="PROSITE" id="PS51987"/>
    </source>
</evidence>
<dbReference type="SUPFAM" id="SSF54368">
    <property type="entry name" value="Glutamine synthetase, N-terminal domain"/>
    <property type="match status" value="1"/>
</dbReference>
<sequence>MDQTIADILEFVEENDVKFIRLAYCDLFGIQKNMAIMAGQLKKAFEEGIIFDASAVKGFQTVEHSDLFLVPDGSTVTILPWRPSHERVMRICCNVKNPDGTDFEGYSRNILKKAVQRSVDMGYICNIGTECEFYLFKTDEAGEPTTEPFDHGGYNDIAPLDKCENIRREICLAIEEMGLLPESSHHERGPGQNEVDFRYSDALSAADNFITFKMVVKSIAAQNGLYASFLPKPLHQESGNGLHINLSLSQGGKNLFQRGDKHSANAESFIAGILARSTEMAAFLNPLTNSYSRLGSFEAPKYVTWSHQNRSQLIRIPASTEERTRMEMRAADPACNPYLAFALLIHAGLDGIEQKARLLPPDNRNLFEVDDPMLPALPHSLEQALQLAENSSFVHRALPEPIVEKYIAEKKRECASCRSAADRQAFELARYFHTI</sequence>
<dbReference type="SUPFAM" id="SSF55931">
    <property type="entry name" value="Glutamine synthetase/guanido kinase"/>
    <property type="match status" value="1"/>
</dbReference>
<proteinExistence type="inferred from homology"/>
<evidence type="ECO:0000313" key="7">
    <source>
        <dbReference type="EMBL" id="RAQ29300.1"/>
    </source>
</evidence>
<dbReference type="SMART" id="SM01230">
    <property type="entry name" value="Gln-synt_C"/>
    <property type="match status" value="1"/>
</dbReference>
<keyword evidence="8" id="KW-1185">Reference proteome</keyword>
<dbReference type="Gene3D" id="3.30.590.10">
    <property type="entry name" value="Glutamine synthetase/guanido kinase, catalytic domain"/>
    <property type="match status" value="1"/>
</dbReference>
<dbReference type="Proteomes" id="UP000249377">
    <property type="component" value="Unassembled WGS sequence"/>
</dbReference>
<dbReference type="RefSeq" id="WP_112332531.1">
    <property type="nucleotide sequence ID" value="NZ_QLYR01000003.1"/>
</dbReference>
<dbReference type="AlphaFoldDB" id="A0A328UFV7"/>